<dbReference type="InterPro" id="IPR015422">
    <property type="entry name" value="PyrdxlP-dep_Trfase_small"/>
</dbReference>
<dbReference type="PRINTS" id="PR00753">
    <property type="entry name" value="ACCSYNTHASE"/>
</dbReference>
<accession>Q4S7D0</accession>
<keyword evidence="2" id="KW-0663">Pyridoxal phosphate</keyword>
<dbReference type="InterPro" id="IPR050478">
    <property type="entry name" value="Ethylene_sulfur-biosynth"/>
</dbReference>
<evidence type="ECO:0000256" key="1">
    <source>
        <dbReference type="ARBA" id="ARBA00007441"/>
    </source>
</evidence>
<dbReference type="PANTHER" id="PTHR43795">
    <property type="entry name" value="BIFUNCTIONAL ASPARTATE AMINOTRANSFERASE AND GLUTAMATE/ASPARTATE-PREPHENATE AMINOTRANSFERASE-RELATED"/>
    <property type="match status" value="1"/>
</dbReference>
<feature type="region of interest" description="Disordered" evidence="3">
    <location>
        <begin position="304"/>
        <end position="325"/>
    </location>
</feature>
<dbReference type="GO" id="GO:0008483">
    <property type="term" value="F:transaminase activity"/>
    <property type="evidence" value="ECO:0007669"/>
    <property type="project" value="TreeGrafter"/>
</dbReference>
<dbReference type="AlphaFoldDB" id="Q4S7D0"/>
<dbReference type="CDD" id="cd00609">
    <property type="entry name" value="AAT_like"/>
    <property type="match status" value="1"/>
</dbReference>
<comment type="similarity">
    <text evidence="1">Belongs to the class-I pyridoxal-phosphate-dependent aminotransferase family.</text>
</comment>
<dbReference type="InterPro" id="IPR004839">
    <property type="entry name" value="Aminotransferase_I/II_large"/>
</dbReference>
<protein>
    <submittedName>
        <fullName evidence="6">(spotted green pufferfish) hypothetical protein</fullName>
    </submittedName>
</protein>
<feature type="domain" description="Aminotransferase class I/classII large" evidence="4">
    <location>
        <begin position="458"/>
        <end position="819"/>
    </location>
</feature>
<dbReference type="GO" id="GO:0006520">
    <property type="term" value="P:amino acid metabolic process"/>
    <property type="evidence" value="ECO:0007669"/>
    <property type="project" value="TreeGrafter"/>
</dbReference>
<dbReference type="EMBL" id="CAAE01014715">
    <property type="protein sequence ID" value="CAG03452.1"/>
    <property type="molecule type" value="Genomic_DNA"/>
</dbReference>
<evidence type="ECO:0000313" key="6">
    <source>
        <dbReference type="EMBL" id="CAG03452.1"/>
    </source>
</evidence>
<dbReference type="InterPro" id="IPR004838">
    <property type="entry name" value="NHTrfase_class1_PyrdxlP-BS"/>
</dbReference>
<organism evidence="6">
    <name type="scientific">Tetraodon nigroviridis</name>
    <name type="common">Spotted green pufferfish</name>
    <name type="synonym">Chelonodon nigroviridis</name>
    <dbReference type="NCBI Taxonomy" id="99883"/>
    <lineage>
        <taxon>Eukaryota</taxon>
        <taxon>Metazoa</taxon>
        <taxon>Chordata</taxon>
        <taxon>Craniata</taxon>
        <taxon>Vertebrata</taxon>
        <taxon>Euteleostomi</taxon>
        <taxon>Actinopterygii</taxon>
        <taxon>Neopterygii</taxon>
        <taxon>Teleostei</taxon>
        <taxon>Neoteleostei</taxon>
        <taxon>Acanthomorphata</taxon>
        <taxon>Eupercaria</taxon>
        <taxon>Tetraodontiformes</taxon>
        <taxon>Tetradontoidea</taxon>
        <taxon>Tetraodontidae</taxon>
        <taxon>Tetraodon</taxon>
    </lineage>
</organism>
<sequence>MDFRGRRHERGSNWTDPEIVELLQLWSDESVQIELESSLRNQRVFDRIAHILRERGIYRTGDQCREKIKKMKLEYRRIKDNLKMRSWKFYDVMDRVLANRPAITYSSLGGTVIAQQVFQNQGGSLDTHGPGGAPAGTFGPVSSGGFLFGQPPKAEDPLDIKCEDDMMNSGDSHPEMYYCSGDDQETDGQSLMGQEDAEGRRESLAPARISPSGFSDLNIASSSTAASQDAARPQSHDAPEQPQKLCSPLTSARQKKRHRSGKTLWDYGGKTCGQGRLDKALSCFLSWQQSAEERLLSLEETRLERELQEEERRERREERRAEQERQHELRLFGMLTEALVAVRHGGQTPVATPHQVSGLLMSTCTPCPSSSSSQPSSGTLLAQSVSTQETPGSGLHACAKPCETERSATPTVTERVSRSRYLSERGNSIRQQRGILQEGFLLYSQDKYHETDRPDGIINLGTSENKLCYDLLHDRLTRPDMLQLDPPLLQYSDWRGHQFLREEVAKFLTDYCCSPKPLKAENVVVMNGCASLFSCIAAVVCDPKDAMLVATPFYGAITEHLGLYTDVKLYHVHLDSEASSEDGRLFHLTVDKLEEGLRRARHEGFTVRGLVLMNPHNPLADIYTPKEMVGFLEFAKRNELHAIVDEVYMLSVFDDSVTFSSVLSLESVPDPQRTHVMWGLGKDFAMAGIRVGTLYTENRDLVEAAAKLGAFHGLPGTTQKQVAQLLQDRDWIDKQYLPGNRSRLKAAHRYLTGELQGLDIPYVDSPAAMFVWADLRKYLAEPTFEDELCLWRHFLKHKVVLSCGQAFSCSTPGWFRIVFSDQDHRLRLGMKRIKAALEEYKDPITITDCLSIRDGGHKGRSSDLPEEKDNTVHAGLDADELVVDCQTSKPAEGLDSLIGTLRHQIRSSSWLEKNTPELSAGEDPEILDVFKALLERARK</sequence>
<reference evidence="6" key="2">
    <citation type="submission" date="2004-02" db="EMBL/GenBank/DDBJ databases">
        <authorList>
            <consortium name="Genoscope"/>
            <consortium name="Whitehead Institute Centre for Genome Research"/>
        </authorList>
    </citation>
    <scope>NUCLEOTIDE SEQUENCE</scope>
</reference>
<dbReference type="InterPro" id="IPR015424">
    <property type="entry name" value="PyrdxlP-dep_Trfase"/>
</dbReference>
<dbReference type="Gene3D" id="3.40.640.10">
    <property type="entry name" value="Type I PLP-dependent aspartate aminotransferase-like (Major domain)"/>
    <property type="match status" value="1"/>
</dbReference>
<dbReference type="InterPro" id="IPR015421">
    <property type="entry name" value="PyrdxlP-dep_Trfase_major"/>
</dbReference>
<feature type="domain" description="Myb/SANT-like DNA-binding" evidence="5">
    <location>
        <begin position="12"/>
        <end position="95"/>
    </location>
</feature>
<evidence type="ECO:0000256" key="2">
    <source>
        <dbReference type="ARBA" id="ARBA00022898"/>
    </source>
</evidence>
<feature type="region of interest" description="Disordered" evidence="3">
    <location>
        <begin position="165"/>
        <end position="265"/>
    </location>
</feature>
<evidence type="ECO:0000259" key="5">
    <source>
        <dbReference type="Pfam" id="PF13837"/>
    </source>
</evidence>
<dbReference type="InterPro" id="IPR044822">
    <property type="entry name" value="Myb_DNA-bind_4"/>
</dbReference>
<dbReference type="OrthoDB" id="7042322at2759"/>
<dbReference type="Gene3D" id="1.10.10.60">
    <property type="entry name" value="Homeodomain-like"/>
    <property type="match status" value="1"/>
</dbReference>
<evidence type="ECO:0000256" key="3">
    <source>
        <dbReference type="SAM" id="MobiDB-lite"/>
    </source>
</evidence>
<feature type="compositionally biased region" description="Low complexity" evidence="3">
    <location>
        <begin position="220"/>
        <end position="231"/>
    </location>
</feature>
<name>Q4S7D0_TETNG</name>
<gene>
    <name evidence="6" type="ORF">GSTENG00022838001</name>
</gene>
<comment type="caution">
    <text evidence="6">The sequence shown here is derived from an EMBL/GenBank/DDBJ whole genome shotgun (WGS) entry which is preliminary data.</text>
</comment>
<dbReference type="KEGG" id="tng:GSTEN00022838G001"/>
<dbReference type="FunFam" id="1.10.10.60:FF:000032">
    <property type="entry name" value="Zinc finger and SCAN domain-containing 20"/>
    <property type="match status" value="1"/>
</dbReference>
<dbReference type="GO" id="GO:0030170">
    <property type="term" value="F:pyridoxal phosphate binding"/>
    <property type="evidence" value="ECO:0007669"/>
    <property type="project" value="InterPro"/>
</dbReference>
<evidence type="ECO:0000259" key="4">
    <source>
        <dbReference type="Pfam" id="PF00155"/>
    </source>
</evidence>
<dbReference type="Pfam" id="PF13837">
    <property type="entry name" value="Myb_DNA-bind_4"/>
    <property type="match status" value="1"/>
</dbReference>
<reference evidence="6" key="1">
    <citation type="journal article" date="2004" name="Nature">
        <title>Genome duplication in the teleost fish Tetraodon nigroviridis reveals the early vertebrate proto-karyotype.</title>
        <authorList>
            <person name="Jaillon O."/>
            <person name="Aury J.-M."/>
            <person name="Brunet F."/>
            <person name="Petit J.-L."/>
            <person name="Stange-Thomann N."/>
            <person name="Mauceli E."/>
            <person name="Bouneau L."/>
            <person name="Fischer C."/>
            <person name="Ozouf-Costaz C."/>
            <person name="Bernot A."/>
            <person name="Nicaud S."/>
            <person name="Jaffe D."/>
            <person name="Fisher S."/>
            <person name="Lutfalla G."/>
            <person name="Dossat C."/>
            <person name="Segurens B."/>
            <person name="Dasilva C."/>
            <person name="Salanoubat M."/>
            <person name="Levy M."/>
            <person name="Boudet N."/>
            <person name="Castellano S."/>
            <person name="Anthouard V."/>
            <person name="Jubin C."/>
            <person name="Castelli V."/>
            <person name="Katinka M."/>
            <person name="Vacherie B."/>
            <person name="Biemont C."/>
            <person name="Skalli Z."/>
            <person name="Cattolico L."/>
            <person name="Poulain J."/>
            <person name="De Berardinis V."/>
            <person name="Cruaud C."/>
            <person name="Duprat S."/>
            <person name="Brottier P."/>
            <person name="Coutanceau J.-P."/>
            <person name="Gouzy J."/>
            <person name="Parra G."/>
            <person name="Lardier G."/>
            <person name="Chapple C."/>
            <person name="McKernan K.J."/>
            <person name="McEwan P."/>
            <person name="Bosak S."/>
            <person name="Kellis M."/>
            <person name="Volff J.-N."/>
            <person name="Guigo R."/>
            <person name="Zody M.C."/>
            <person name="Mesirov J."/>
            <person name="Lindblad-Toh K."/>
            <person name="Birren B."/>
            <person name="Nusbaum C."/>
            <person name="Kahn D."/>
            <person name="Robinson-Rechavi M."/>
            <person name="Laudet V."/>
            <person name="Schachter V."/>
            <person name="Quetier F."/>
            <person name="Saurin W."/>
            <person name="Scarpelli C."/>
            <person name="Wincker P."/>
            <person name="Lander E.S."/>
            <person name="Weissenbach J."/>
            <person name="Roest Crollius H."/>
        </authorList>
    </citation>
    <scope>NUCLEOTIDE SEQUENCE [LARGE SCALE GENOMIC DNA]</scope>
</reference>
<dbReference type="PROSITE" id="PS00105">
    <property type="entry name" value="AA_TRANSFER_CLASS_1"/>
    <property type="match status" value="1"/>
</dbReference>
<dbReference type="Pfam" id="PF00155">
    <property type="entry name" value="Aminotran_1_2"/>
    <property type="match status" value="1"/>
</dbReference>
<dbReference type="Gene3D" id="3.90.1150.10">
    <property type="entry name" value="Aspartate Aminotransferase, domain 1"/>
    <property type="match status" value="1"/>
</dbReference>
<proteinExistence type="inferred from homology"/>
<dbReference type="SUPFAM" id="SSF53383">
    <property type="entry name" value="PLP-dependent transferases"/>
    <property type="match status" value="1"/>
</dbReference>
<dbReference type="PANTHER" id="PTHR43795:SF17">
    <property type="entry name" value="1-AMINOCYCLOPROPANE-1-CARBOXYLATE SYNTHASE-LIKE PROTEIN 1"/>
    <property type="match status" value="1"/>
</dbReference>